<protein>
    <submittedName>
        <fullName evidence="2">Uncharacterized protein</fullName>
    </submittedName>
</protein>
<sequence length="80" mass="9536">MDPDTTKKVSELLNLMEDISSDVDTKSDLAALSERVEVLENRMEELTRRFEQLEKLYQEKRMHLRLLKQELRDLFPENPS</sequence>
<dbReference type="AlphaFoldDB" id="A0A485LZV3"/>
<name>A0A485LZV3_9ZZZZ</name>
<reference evidence="2" key="1">
    <citation type="submission" date="2019-03" db="EMBL/GenBank/DDBJ databases">
        <authorList>
            <person name="Hao L."/>
        </authorList>
    </citation>
    <scope>NUCLEOTIDE SEQUENCE</scope>
</reference>
<dbReference type="EMBL" id="CAADRM010000079">
    <property type="protein sequence ID" value="VFU13339.1"/>
    <property type="molecule type" value="Genomic_DNA"/>
</dbReference>
<feature type="coiled-coil region" evidence="1">
    <location>
        <begin position="29"/>
        <end position="70"/>
    </location>
</feature>
<organism evidence="2">
    <name type="scientific">anaerobic digester metagenome</name>
    <dbReference type="NCBI Taxonomy" id="1263854"/>
    <lineage>
        <taxon>unclassified sequences</taxon>
        <taxon>metagenomes</taxon>
        <taxon>ecological metagenomes</taxon>
    </lineage>
</organism>
<evidence type="ECO:0000256" key="1">
    <source>
        <dbReference type="SAM" id="Coils"/>
    </source>
</evidence>
<proteinExistence type="predicted"/>
<evidence type="ECO:0000313" key="2">
    <source>
        <dbReference type="EMBL" id="VFU13339.1"/>
    </source>
</evidence>
<accession>A0A485LZV3</accession>
<gene>
    <name evidence="2" type="ORF">SCFA_180027</name>
</gene>
<keyword evidence="1" id="KW-0175">Coiled coil</keyword>